<accession>A0A5C8V6G0</accession>
<dbReference type="AlphaFoldDB" id="A0A5C8V6G0"/>
<organism evidence="3 4">
    <name type="scientific">Flagellimonas hymeniacidonis</name>
    <dbReference type="NCBI Taxonomy" id="2603628"/>
    <lineage>
        <taxon>Bacteria</taxon>
        <taxon>Pseudomonadati</taxon>
        <taxon>Bacteroidota</taxon>
        <taxon>Flavobacteriia</taxon>
        <taxon>Flavobacteriales</taxon>
        <taxon>Flavobacteriaceae</taxon>
        <taxon>Flagellimonas</taxon>
    </lineage>
</organism>
<dbReference type="PANTHER" id="PTHR43586:SF15">
    <property type="entry name" value="BLR3095 PROTEIN"/>
    <property type="match status" value="1"/>
</dbReference>
<dbReference type="GO" id="GO:0008483">
    <property type="term" value="F:transaminase activity"/>
    <property type="evidence" value="ECO:0007669"/>
    <property type="project" value="UniProtKB-KW"/>
</dbReference>
<dbReference type="InterPro" id="IPR015424">
    <property type="entry name" value="PyrdxlP-dep_Trfase"/>
</dbReference>
<comment type="caution">
    <text evidence="3">The sequence shown here is derived from an EMBL/GenBank/DDBJ whole genome shotgun (WGS) entry which is preliminary data.</text>
</comment>
<evidence type="ECO:0000256" key="1">
    <source>
        <dbReference type="ARBA" id="ARBA00022898"/>
    </source>
</evidence>
<protein>
    <submittedName>
        <fullName evidence="3">Aminotransferase class V-fold PLP-dependent enzyme</fullName>
    </submittedName>
</protein>
<proteinExistence type="predicted"/>
<dbReference type="InterPro" id="IPR015422">
    <property type="entry name" value="PyrdxlP-dep_Trfase_small"/>
</dbReference>
<dbReference type="EMBL" id="VRUR01000001">
    <property type="protein sequence ID" value="TXN36996.1"/>
    <property type="molecule type" value="Genomic_DNA"/>
</dbReference>
<dbReference type="SUPFAM" id="SSF53383">
    <property type="entry name" value="PLP-dependent transferases"/>
    <property type="match status" value="1"/>
</dbReference>
<reference evidence="3 4" key="1">
    <citation type="submission" date="2019-08" db="EMBL/GenBank/DDBJ databases">
        <title>Professor.</title>
        <authorList>
            <person name="Park J.S."/>
        </authorList>
    </citation>
    <scope>NUCLEOTIDE SEQUENCE [LARGE SCALE GENOMIC DNA]</scope>
    <source>
        <strain evidence="3 4">176CP5-101</strain>
    </source>
</reference>
<dbReference type="Gene3D" id="3.90.1150.10">
    <property type="entry name" value="Aspartate Aminotransferase, domain 1"/>
    <property type="match status" value="1"/>
</dbReference>
<dbReference type="Pfam" id="PF00266">
    <property type="entry name" value="Aminotran_5"/>
    <property type="match status" value="1"/>
</dbReference>
<dbReference type="RefSeq" id="WP_147740829.1">
    <property type="nucleotide sequence ID" value="NZ_VRUR01000001.1"/>
</dbReference>
<keyword evidence="3" id="KW-0032">Aminotransferase</keyword>
<keyword evidence="3" id="KW-0808">Transferase</keyword>
<evidence type="ECO:0000313" key="3">
    <source>
        <dbReference type="EMBL" id="TXN36996.1"/>
    </source>
</evidence>
<dbReference type="InterPro" id="IPR015421">
    <property type="entry name" value="PyrdxlP-dep_Trfase_major"/>
</dbReference>
<keyword evidence="1" id="KW-0663">Pyridoxal phosphate</keyword>
<name>A0A5C8V6G0_9FLAO</name>
<keyword evidence="4" id="KW-1185">Reference proteome</keyword>
<dbReference type="PANTHER" id="PTHR43586">
    <property type="entry name" value="CYSTEINE DESULFURASE"/>
    <property type="match status" value="1"/>
</dbReference>
<feature type="domain" description="Aminotransferase class V" evidence="2">
    <location>
        <begin position="44"/>
        <end position="352"/>
    </location>
</feature>
<evidence type="ECO:0000259" key="2">
    <source>
        <dbReference type="Pfam" id="PF00266"/>
    </source>
</evidence>
<sequence>MQNLRNKFPVLKQCIYANTAATGLLYEDLMEWRQEHDLDYLIGGSEMKAKNFEEMFTIRKAVGDFFDCKSDNVALVPNFTLGLNMLLEGLPKNQNILLLNNDYPSLNWPFETRNFNREYVEIDEYLEDKIYEKVKKGNIDVLALSVVQWLNGIKIDLNFLSSLKKEYPNLLIIVDGTQFCGTQRFSFQDSAIDVLGASAYKWLLSGYGNGFMLVKEEAKKRFDLKFIGNGSVDRDITKREEIPFCKYLEPGHLDSLNFGSLKFSLSFLESIGLNHIENHLNELSNKAKSAFSSLGLLEKEVIERKGHSTIFNIKGDKQVYHKLIQENVVCVQRGSGIRLSFHFYNTENEVDAIVDMLNS</sequence>
<gene>
    <name evidence="3" type="ORF">FVB32_01535</name>
</gene>
<dbReference type="InterPro" id="IPR000192">
    <property type="entry name" value="Aminotrans_V_dom"/>
</dbReference>
<evidence type="ECO:0000313" key="4">
    <source>
        <dbReference type="Proteomes" id="UP000321456"/>
    </source>
</evidence>
<dbReference type="Proteomes" id="UP000321456">
    <property type="component" value="Unassembled WGS sequence"/>
</dbReference>
<dbReference type="Gene3D" id="3.40.640.10">
    <property type="entry name" value="Type I PLP-dependent aspartate aminotransferase-like (Major domain)"/>
    <property type="match status" value="1"/>
</dbReference>